<dbReference type="PANTHER" id="PTHR23301:SF106">
    <property type="entry name" value="CHITIN-BINDING TYPE-2 DOMAIN-CONTAINING PROTEIN-RELATED"/>
    <property type="match status" value="1"/>
</dbReference>
<feature type="chain" id="PRO_5009325812" description="Chitin-binding type-2 domain-containing protein" evidence="7">
    <location>
        <begin position="27"/>
        <end position="462"/>
    </location>
</feature>
<feature type="domain" description="Chitin-binding type-2" evidence="8">
    <location>
        <begin position="35"/>
        <end position="92"/>
    </location>
</feature>
<dbReference type="GO" id="GO:0005576">
    <property type="term" value="C:extracellular region"/>
    <property type="evidence" value="ECO:0007669"/>
    <property type="project" value="InterPro"/>
</dbReference>
<dbReference type="GO" id="GO:0008061">
    <property type="term" value="F:chitin binding"/>
    <property type="evidence" value="ECO:0007669"/>
    <property type="project" value="UniProtKB-KW"/>
</dbReference>
<evidence type="ECO:0000256" key="1">
    <source>
        <dbReference type="ARBA" id="ARBA00022669"/>
    </source>
</evidence>
<dbReference type="PROSITE" id="PS50940">
    <property type="entry name" value="CHIT_BIND_II"/>
    <property type="match status" value="5"/>
</dbReference>
<organism evidence="9 10">
    <name type="scientific">Stomoxys calcitrans</name>
    <name type="common">Stable fly</name>
    <name type="synonym">Conops calcitrans</name>
    <dbReference type="NCBI Taxonomy" id="35570"/>
    <lineage>
        <taxon>Eukaryota</taxon>
        <taxon>Metazoa</taxon>
        <taxon>Ecdysozoa</taxon>
        <taxon>Arthropoda</taxon>
        <taxon>Hexapoda</taxon>
        <taxon>Insecta</taxon>
        <taxon>Pterygota</taxon>
        <taxon>Neoptera</taxon>
        <taxon>Endopterygota</taxon>
        <taxon>Diptera</taxon>
        <taxon>Brachycera</taxon>
        <taxon>Muscomorpha</taxon>
        <taxon>Muscoidea</taxon>
        <taxon>Muscidae</taxon>
        <taxon>Stomoxys</taxon>
    </lineage>
</organism>
<dbReference type="InterPro" id="IPR051940">
    <property type="entry name" value="Chitin_bind-dev_reg"/>
</dbReference>
<accession>A0A1I8P0D5</accession>
<feature type="domain" description="Chitin-binding type-2" evidence="8">
    <location>
        <begin position="152"/>
        <end position="209"/>
    </location>
</feature>
<evidence type="ECO:0000313" key="9">
    <source>
        <dbReference type="EnsemblMetazoa" id="SCAU003695-PA"/>
    </source>
</evidence>
<protein>
    <recommendedName>
        <fullName evidence="8">Chitin-binding type-2 domain-containing protein</fullName>
    </recommendedName>
</protein>
<keyword evidence="4" id="KW-1015">Disulfide bond</keyword>
<dbReference type="KEGG" id="scac:106094520"/>
<keyword evidence="1" id="KW-0147">Chitin-binding</keyword>
<dbReference type="Pfam" id="PF01607">
    <property type="entry name" value="CBM_14"/>
    <property type="match status" value="4"/>
</dbReference>
<sequence>MFKIFGASFPTFLLLILLLFTCQVLGQNGENFDPEHLCTLVADGTKLKDPSSCSVHIECRNGHGFKFTCADNLWFDRNTGHCVEPESIKCLSSQPCLGKHKVFTPDPYSCNGYYYCENGEGKPGVCGNGMFFNPETLNCVKDFSCNIEMLPEDYCNIVPEGVFIKVPETCQEYQTCWNSQLHNGSCSKGFYFNAQKGICDLPQNVECSEKEPENPPNVPCYSDGVFISDGISCNGYYYCSAKKEGGGFDKIHGKCPVGRFFDSQEGGQCLPRANVSCSFDRCVTKGTDRIEMVNVQGDGCRGYAMCQHGEEIGRNECPEGRYFDETFELCVKEEVKYTACAIDDTVTTTTTMATATTTTVLPTTTNTMPSTTTMATTTTTTTTTPKPTTTPQTTTENPTTTTNALPPTTASTTSSTTASPTTNTTTTSTPLSTPTSYRKPTTVPPSVPKDRSQYILVPTIEY</sequence>
<keyword evidence="3" id="KW-0677">Repeat</keyword>
<dbReference type="PANTHER" id="PTHR23301">
    <property type="entry name" value="CHITIN BINDING PERITROPHIN-A"/>
    <property type="match status" value="1"/>
</dbReference>
<evidence type="ECO:0000256" key="5">
    <source>
        <dbReference type="ARBA" id="ARBA00023180"/>
    </source>
</evidence>
<proteinExistence type="predicted"/>
<feature type="signal peptide" evidence="7">
    <location>
        <begin position="1"/>
        <end position="26"/>
    </location>
</feature>
<dbReference type="VEuPathDB" id="VectorBase:SCAU003695"/>
<dbReference type="InterPro" id="IPR002557">
    <property type="entry name" value="Chitin-bd_dom"/>
</dbReference>
<evidence type="ECO:0000259" key="8">
    <source>
        <dbReference type="PROSITE" id="PS50940"/>
    </source>
</evidence>
<evidence type="ECO:0000256" key="7">
    <source>
        <dbReference type="SAM" id="SignalP"/>
    </source>
</evidence>
<dbReference type="Gene3D" id="2.170.140.10">
    <property type="entry name" value="Chitin binding domain"/>
    <property type="match status" value="4"/>
</dbReference>
<feature type="domain" description="Chitin-binding type-2" evidence="8">
    <location>
        <begin position="283"/>
        <end position="342"/>
    </location>
</feature>
<dbReference type="InterPro" id="IPR036508">
    <property type="entry name" value="Chitin-bd_dom_sf"/>
</dbReference>
<dbReference type="SUPFAM" id="SSF57625">
    <property type="entry name" value="Invertebrate chitin-binding proteins"/>
    <property type="match status" value="5"/>
</dbReference>
<name>A0A1I8P0D5_STOCA</name>
<dbReference type="OrthoDB" id="6020543at2759"/>
<evidence type="ECO:0000256" key="6">
    <source>
        <dbReference type="SAM" id="MobiDB-lite"/>
    </source>
</evidence>
<dbReference type="AlphaFoldDB" id="A0A1I8P0D5"/>
<reference evidence="9" key="1">
    <citation type="submission" date="2020-05" db="UniProtKB">
        <authorList>
            <consortium name="EnsemblMetazoa"/>
        </authorList>
    </citation>
    <scope>IDENTIFICATION</scope>
    <source>
        <strain evidence="9">USDA</strain>
    </source>
</reference>
<keyword evidence="2 7" id="KW-0732">Signal</keyword>
<gene>
    <name evidence="9" type="primary">106094520</name>
</gene>
<dbReference type="Proteomes" id="UP000095300">
    <property type="component" value="Unassembled WGS sequence"/>
</dbReference>
<feature type="region of interest" description="Disordered" evidence="6">
    <location>
        <begin position="362"/>
        <end position="450"/>
    </location>
</feature>
<dbReference type="EnsemblMetazoa" id="SCAU003695-RA">
    <property type="protein sequence ID" value="SCAU003695-PA"/>
    <property type="gene ID" value="SCAU003695"/>
</dbReference>
<keyword evidence="5" id="KW-0325">Glycoprotein</keyword>
<evidence type="ECO:0000256" key="3">
    <source>
        <dbReference type="ARBA" id="ARBA00022737"/>
    </source>
</evidence>
<dbReference type="SMART" id="SM00494">
    <property type="entry name" value="ChtBD2"/>
    <property type="match status" value="5"/>
</dbReference>
<feature type="domain" description="Chitin-binding type-2" evidence="8">
    <location>
        <begin position="217"/>
        <end position="279"/>
    </location>
</feature>
<feature type="compositionally biased region" description="Low complexity" evidence="6">
    <location>
        <begin position="362"/>
        <end position="436"/>
    </location>
</feature>
<evidence type="ECO:0000256" key="4">
    <source>
        <dbReference type="ARBA" id="ARBA00023157"/>
    </source>
</evidence>
<feature type="domain" description="Chitin-binding type-2" evidence="8">
    <location>
        <begin position="93"/>
        <end position="147"/>
    </location>
</feature>
<evidence type="ECO:0000256" key="2">
    <source>
        <dbReference type="ARBA" id="ARBA00022729"/>
    </source>
</evidence>
<keyword evidence="10" id="KW-1185">Reference proteome</keyword>
<evidence type="ECO:0000313" key="10">
    <source>
        <dbReference type="Proteomes" id="UP000095300"/>
    </source>
</evidence>